<dbReference type="EMBL" id="BNBC01000003">
    <property type="protein sequence ID" value="GHE60132.1"/>
    <property type="molecule type" value="Genomic_DNA"/>
</dbReference>
<gene>
    <name evidence="3" type="ORF">GCM10014715_11950</name>
</gene>
<keyword evidence="2" id="KW-1133">Transmembrane helix</keyword>
<dbReference type="AlphaFoldDB" id="A0A918ZLU2"/>
<keyword evidence="4" id="KW-1185">Reference proteome</keyword>
<dbReference type="Proteomes" id="UP000641386">
    <property type="component" value="Unassembled WGS sequence"/>
</dbReference>
<evidence type="ECO:0000313" key="3">
    <source>
        <dbReference type="EMBL" id="GHE60132.1"/>
    </source>
</evidence>
<feature type="transmembrane region" description="Helical" evidence="2">
    <location>
        <begin position="126"/>
        <end position="148"/>
    </location>
</feature>
<name>A0A918ZLU2_9ACTN</name>
<feature type="region of interest" description="Disordered" evidence="1">
    <location>
        <begin position="275"/>
        <end position="312"/>
    </location>
</feature>
<evidence type="ECO:0000313" key="4">
    <source>
        <dbReference type="Proteomes" id="UP000641386"/>
    </source>
</evidence>
<evidence type="ECO:0000256" key="2">
    <source>
        <dbReference type="SAM" id="Phobius"/>
    </source>
</evidence>
<reference evidence="3" key="2">
    <citation type="submission" date="2020-09" db="EMBL/GenBank/DDBJ databases">
        <authorList>
            <person name="Sun Q."/>
            <person name="Ohkuma M."/>
        </authorList>
    </citation>
    <scope>NUCLEOTIDE SEQUENCE</scope>
    <source>
        <strain evidence="3">JCM 3302</strain>
    </source>
</reference>
<sequence length="312" mass="33645">MNALRRTVRWALLALLVGRLVLVLCLASGAGIPASVMRAVEVSMLAPVVAVAGVLTADYRRHRREGTARRAAALEAGRDLVPAALRRLAVHEVKLFTSCCRRLTRRPPHGVGPGDLAVRYAANQSAMIYGFFFVSVVETVALALVIPWPVVHAVFLVIDVWGCYFVIALHISCVVRPHVVTADGSLRLRYGVLLEIRVPAELVAGARVERGIVSGGGLAKVRDDGSVDLSVGGQTTVTVELSEPVRFVRPLGKEAQARVLRFYADDPATAVAALSRRTRHPDDTPRSLQASAEPDVKQRRAGHPGRFSLPQG</sequence>
<protein>
    <submittedName>
        <fullName evidence="3">Uncharacterized protein</fullName>
    </submittedName>
</protein>
<reference evidence="3" key="1">
    <citation type="journal article" date="2014" name="Int. J. Syst. Evol. Microbiol.">
        <title>Complete genome sequence of Corynebacterium casei LMG S-19264T (=DSM 44701T), isolated from a smear-ripened cheese.</title>
        <authorList>
            <consortium name="US DOE Joint Genome Institute (JGI-PGF)"/>
            <person name="Walter F."/>
            <person name="Albersmeier A."/>
            <person name="Kalinowski J."/>
            <person name="Ruckert C."/>
        </authorList>
    </citation>
    <scope>NUCLEOTIDE SEQUENCE</scope>
    <source>
        <strain evidence="3">JCM 3302</strain>
    </source>
</reference>
<dbReference type="RefSeq" id="WP_229903362.1">
    <property type="nucleotide sequence ID" value="NZ_BNBC01000003.1"/>
</dbReference>
<feature type="transmembrane region" description="Helical" evidence="2">
    <location>
        <begin position="39"/>
        <end position="59"/>
    </location>
</feature>
<feature type="transmembrane region" description="Helical" evidence="2">
    <location>
        <begin position="154"/>
        <end position="175"/>
    </location>
</feature>
<organism evidence="3 4">
    <name type="scientific">Streptomyces spiralis</name>
    <dbReference type="NCBI Taxonomy" id="66376"/>
    <lineage>
        <taxon>Bacteria</taxon>
        <taxon>Bacillati</taxon>
        <taxon>Actinomycetota</taxon>
        <taxon>Actinomycetes</taxon>
        <taxon>Kitasatosporales</taxon>
        <taxon>Streptomycetaceae</taxon>
        <taxon>Streptomyces</taxon>
    </lineage>
</organism>
<evidence type="ECO:0000256" key="1">
    <source>
        <dbReference type="SAM" id="MobiDB-lite"/>
    </source>
</evidence>
<proteinExistence type="predicted"/>
<comment type="caution">
    <text evidence="3">The sequence shown here is derived from an EMBL/GenBank/DDBJ whole genome shotgun (WGS) entry which is preliminary data.</text>
</comment>
<keyword evidence="2" id="KW-0472">Membrane</keyword>
<accession>A0A918ZLU2</accession>
<keyword evidence="2" id="KW-0812">Transmembrane</keyword>